<evidence type="ECO:0000256" key="5">
    <source>
        <dbReference type="PIRNR" id="PIRNR017535"/>
    </source>
</evidence>
<evidence type="ECO:0000256" key="4">
    <source>
        <dbReference type="ARBA" id="ARBA00022927"/>
    </source>
</evidence>
<keyword evidence="3 5" id="KW-0967">Endosome</keyword>
<evidence type="ECO:0000313" key="9">
    <source>
        <dbReference type="EMBL" id="KAA8913874.1"/>
    </source>
</evidence>
<dbReference type="OrthoDB" id="2671at2759"/>
<dbReference type="SUPFAM" id="SSF140427">
    <property type="entry name" value="VPS28 C-terminal domain-like"/>
    <property type="match status" value="1"/>
</dbReference>
<evidence type="ECO:0000256" key="3">
    <source>
        <dbReference type="ARBA" id="ARBA00022753"/>
    </source>
</evidence>
<dbReference type="InterPro" id="IPR017898">
    <property type="entry name" value="VPS28_N"/>
</dbReference>
<dbReference type="PIRSF" id="PIRSF017535">
    <property type="entry name" value="VPS28"/>
    <property type="match status" value="1"/>
</dbReference>
<gene>
    <name evidence="9" type="ORF">FN846DRAFT_927930</name>
</gene>
<dbReference type="SUPFAM" id="SSF140111">
    <property type="entry name" value="Endosomal sorting complex assembly domain"/>
    <property type="match status" value="1"/>
</dbReference>
<evidence type="ECO:0000259" key="8">
    <source>
        <dbReference type="PROSITE" id="PS51313"/>
    </source>
</evidence>
<dbReference type="Proteomes" id="UP000326924">
    <property type="component" value="Unassembled WGS sequence"/>
</dbReference>
<organism evidence="9 10">
    <name type="scientific">Sphaerosporella brunnea</name>
    <dbReference type="NCBI Taxonomy" id="1250544"/>
    <lineage>
        <taxon>Eukaryota</taxon>
        <taxon>Fungi</taxon>
        <taxon>Dikarya</taxon>
        <taxon>Ascomycota</taxon>
        <taxon>Pezizomycotina</taxon>
        <taxon>Pezizomycetes</taxon>
        <taxon>Pezizales</taxon>
        <taxon>Pyronemataceae</taxon>
        <taxon>Sphaerosporella</taxon>
    </lineage>
</organism>
<comment type="similarity">
    <text evidence="5 6">Belongs to the VPS28 family.</text>
</comment>
<evidence type="ECO:0000259" key="7">
    <source>
        <dbReference type="PROSITE" id="PS51310"/>
    </source>
</evidence>
<accession>A0A5J5F9T0</accession>
<dbReference type="PANTHER" id="PTHR12937:SF0">
    <property type="entry name" value="VACUOLAR PROTEIN SORTING-ASSOCIATED PROTEIN 28 HOMOLOG"/>
    <property type="match status" value="1"/>
</dbReference>
<dbReference type="PROSITE" id="PS51313">
    <property type="entry name" value="VPS28_N"/>
    <property type="match status" value="1"/>
</dbReference>
<reference evidence="9 10" key="1">
    <citation type="submission" date="2019-09" db="EMBL/GenBank/DDBJ databases">
        <title>Draft genome of the ectomycorrhizal ascomycete Sphaerosporella brunnea.</title>
        <authorList>
            <consortium name="DOE Joint Genome Institute"/>
            <person name="Benucci G.M."/>
            <person name="Marozzi G."/>
            <person name="Antonielli L."/>
            <person name="Sanchez S."/>
            <person name="Marco P."/>
            <person name="Wang X."/>
            <person name="Falini L.B."/>
            <person name="Barry K."/>
            <person name="Haridas S."/>
            <person name="Lipzen A."/>
            <person name="Labutti K."/>
            <person name="Grigoriev I.V."/>
            <person name="Murat C."/>
            <person name="Martin F."/>
            <person name="Albertini E."/>
            <person name="Donnini D."/>
            <person name="Bonito G."/>
        </authorList>
    </citation>
    <scope>NUCLEOTIDE SEQUENCE [LARGE SCALE GENOMIC DNA]</scope>
    <source>
        <strain evidence="9 10">Sb_GMNB300</strain>
    </source>
</reference>
<dbReference type="InterPro" id="IPR037202">
    <property type="entry name" value="ESCRT_assembly_dom"/>
</dbReference>
<keyword evidence="10" id="KW-1185">Reference proteome</keyword>
<dbReference type="PROSITE" id="PS51310">
    <property type="entry name" value="VPS28_C"/>
    <property type="match status" value="1"/>
</dbReference>
<evidence type="ECO:0000256" key="2">
    <source>
        <dbReference type="ARBA" id="ARBA00022448"/>
    </source>
</evidence>
<dbReference type="GO" id="GO:0031902">
    <property type="term" value="C:late endosome membrane"/>
    <property type="evidence" value="ECO:0007669"/>
    <property type="project" value="UniProtKB-SubCell"/>
</dbReference>
<proteinExistence type="inferred from homology"/>
<dbReference type="GO" id="GO:0044877">
    <property type="term" value="F:protein-containing complex binding"/>
    <property type="evidence" value="ECO:0007669"/>
    <property type="project" value="TreeGrafter"/>
</dbReference>
<dbReference type="InterPro" id="IPR017899">
    <property type="entry name" value="VPS28_C"/>
</dbReference>
<dbReference type="InterPro" id="IPR037206">
    <property type="entry name" value="VPS28_C_sf"/>
</dbReference>
<dbReference type="InterPro" id="IPR038358">
    <property type="entry name" value="VPS28_N_sf"/>
</dbReference>
<dbReference type="GO" id="GO:0043328">
    <property type="term" value="P:protein transport to vacuole involved in ubiquitin-dependent protein catabolic process via the multivesicular body sorting pathway"/>
    <property type="evidence" value="ECO:0007669"/>
    <property type="project" value="TreeGrafter"/>
</dbReference>
<protein>
    <recommendedName>
        <fullName evidence="5">Vacuolar protein sorting-associated protein 28</fullName>
    </recommendedName>
    <alternativeName>
        <fullName evidence="5">ESCRT-I complex subunit VPS28</fullName>
    </alternativeName>
</protein>
<sequence>MSYPYAPTPSYLPRPLSTTVNLDAEVKLFTTSAQREFYESLAEIHAIIVTLEFLEKAFVKDSIPPAAYTPTCLRLLGQYNTLLGNESVKREFGSLDEFKRKYGIDCPAATRRLMTGLPATVEHSGGTGGAATTTATAGEAPVALRAAPDVATAVAAAGGAWKNVSPKAAAEATQNFITSMDALRLSYRAKDELHPLLASVIQSVDVVTGGGEFEGRKDIIKWLIALNQMRPGDEIDEGQGREMLWDLERGYNNFLEGLG</sequence>
<dbReference type="Pfam" id="PF03997">
    <property type="entry name" value="VPS28"/>
    <property type="match status" value="1"/>
</dbReference>
<dbReference type="Gene3D" id="1.20.1440.200">
    <property type="match status" value="1"/>
</dbReference>
<comment type="subcellular location">
    <subcellularLocation>
        <location evidence="1">Late endosome membrane</location>
        <topology evidence="1">Peripheral membrane protein</topology>
    </subcellularLocation>
</comment>
<dbReference type="FunCoup" id="A0A5J5F9T0">
    <property type="interactions" value="665"/>
</dbReference>
<evidence type="ECO:0000256" key="1">
    <source>
        <dbReference type="ARBA" id="ARBA00004633"/>
    </source>
</evidence>
<dbReference type="EMBL" id="VXIS01000011">
    <property type="protein sequence ID" value="KAA8913874.1"/>
    <property type="molecule type" value="Genomic_DNA"/>
</dbReference>
<dbReference type="FunFam" id="1.20.120.1130:FF:000001">
    <property type="entry name" value="Vacuolar protein sorting-associated protein 28 homolog"/>
    <property type="match status" value="1"/>
</dbReference>
<dbReference type="GO" id="GO:0000813">
    <property type="term" value="C:ESCRT I complex"/>
    <property type="evidence" value="ECO:0007669"/>
    <property type="project" value="UniProtKB-UniRule"/>
</dbReference>
<dbReference type="PANTHER" id="PTHR12937">
    <property type="entry name" value="VACUOLAR PROTEIN SORTING 28, ISOFORM 2 VPS28"/>
    <property type="match status" value="1"/>
</dbReference>
<comment type="caution">
    <text evidence="9">The sequence shown here is derived from an EMBL/GenBank/DDBJ whole genome shotgun (WGS) entry which is preliminary data.</text>
</comment>
<dbReference type="Gene3D" id="1.20.120.1130">
    <property type="match status" value="1"/>
</dbReference>
<name>A0A5J5F9T0_9PEZI</name>
<dbReference type="AlphaFoldDB" id="A0A5J5F9T0"/>
<feature type="domain" description="VPS28 C-terminal" evidence="7">
    <location>
        <begin position="164"/>
        <end position="259"/>
    </location>
</feature>
<keyword evidence="2 5" id="KW-0813">Transport</keyword>
<dbReference type="InterPro" id="IPR007143">
    <property type="entry name" value="Vps28"/>
</dbReference>
<feature type="domain" description="VPS28 N-terminal" evidence="8">
    <location>
        <begin position="15"/>
        <end position="123"/>
    </location>
</feature>
<keyword evidence="4 5" id="KW-0653">Protein transport</keyword>
<evidence type="ECO:0000313" key="10">
    <source>
        <dbReference type="Proteomes" id="UP000326924"/>
    </source>
</evidence>
<evidence type="ECO:0000256" key="6">
    <source>
        <dbReference type="PROSITE-ProRule" id="PRU00642"/>
    </source>
</evidence>
<comment type="function">
    <text evidence="5">Component of the ESCRT-I complex (endosomal sorting complex required for transport I), a regulator of vesicular trafficking process.</text>
</comment>
<dbReference type="InParanoid" id="A0A5J5F9T0"/>